<dbReference type="PANTHER" id="PTHR22726:SF1">
    <property type="entry name" value="METALLOENDOPEPTIDASE OMA1, MITOCHONDRIAL"/>
    <property type="match status" value="1"/>
</dbReference>
<accession>A0ABY6MSW4</accession>
<evidence type="ECO:0000313" key="8">
    <source>
        <dbReference type="EMBL" id="UZD55108.1"/>
    </source>
</evidence>
<evidence type="ECO:0000256" key="2">
    <source>
        <dbReference type="ARBA" id="ARBA00022670"/>
    </source>
</evidence>
<evidence type="ECO:0000313" key="9">
    <source>
        <dbReference type="Proteomes" id="UP001163266"/>
    </source>
</evidence>
<evidence type="ECO:0000256" key="6">
    <source>
        <dbReference type="ARBA" id="ARBA00023049"/>
    </source>
</evidence>
<evidence type="ECO:0000256" key="3">
    <source>
        <dbReference type="ARBA" id="ARBA00022723"/>
    </source>
</evidence>
<dbReference type="InterPro" id="IPR051156">
    <property type="entry name" value="Mito/Outer_Membr_Metalloprot"/>
</dbReference>
<dbReference type="EC" id="3.4.24.-" evidence="8"/>
<proteinExistence type="predicted"/>
<keyword evidence="2" id="KW-0645">Protease</keyword>
<dbReference type="InterPro" id="IPR001915">
    <property type="entry name" value="Peptidase_M48"/>
</dbReference>
<keyword evidence="9" id="KW-1185">Reference proteome</keyword>
<comment type="cofactor">
    <cofactor evidence="1">
        <name>Zn(2+)</name>
        <dbReference type="ChEBI" id="CHEBI:29105"/>
    </cofactor>
</comment>
<dbReference type="RefSeq" id="WP_264892866.1">
    <property type="nucleotide sequence ID" value="NZ_CP110257.1"/>
</dbReference>
<dbReference type="Gene3D" id="3.30.2010.10">
    <property type="entry name" value="Metalloproteases ('zincins'), catalytic domain"/>
    <property type="match status" value="1"/>
</dbReference>
<dbReference type="PANTHER" id="PTHR22726">
    <property type="entry name" value="METALLOENDOPEPTIDASE OMA1"/>
    <property type="match status" value="1"/>
</dbReference>
<organism evidence="8 9">
    <name type="scientific">Caldimonas aquatica</name>
    <dbReference type="NCBI Taxonomy" id="376175"/>
    <lineage>
        <taxon>Bacteria</taxon>
        <taxon>Pseudomonadati</taxon>
        <taxon>Pseudomonadota</taxon>
        <taxon>Betaproteobacteria</taxon>
        <taxon>Burkholderiales</taxon>
        <taxon>Sphaerotilaceae</taxon>
        <taxon>Caldimonas</taxon>
    </lineage>
</organism>
<reference evidence="8" key="1">
    <citation type="submission" date="2022-10" db="EMBL/GenBank/DDBJ databases">
        <title>Complete genome sequence of Schlegelella aquatica LMG 23380.</title>
        <authorList>
            <person name="Musilova J."/>
            <person name="Kourilova X."/>
            <person name="Bezdicek M."/>
            <person name="Hermankova K."/>
            <person name="Obruca S."/>
            <person name="Sedlar K."/>
        </authorList>
    </citation>
    <scope>NUCLEOTIDE SEQUENCE</scope>
    <source>
        <strain evidence="8">LMG 23380</strain>
    </source>
</reference>
<keyword evidence="3" id="KW-0479">Metal-binding</keyword>
<keyword evidence="4 8" id="KW-0378">Hydrolase</keyword>
<keyword evidence="6 8" id="KW-0482">Metalloprotease</keyword>
<protein>
    <submittedName>
        <fullName evidence="8">M48 family metalloprotease</fullName>
        <ecNumber evidence="8">3.4.24.-</ecNumber>
    </submittedName>
</protein>
<evidence type="ECO:0000256" key="1">
    <source>
        <dbReference type="ARBA" id="ARBA00001947"/>
    </source>
</evidence>
<dbReference type="Proteomes" id="UP001163266">
    <property type="component" value="Chromosome"/>
</dbReference>
<evidence type="ECO:0000256" key="4">
    <source>
        <dbReference type="ARBA" id="ARBA00022801"/>
    </source>
</evidence>
<dbReference type="EMBL" id="CP110257">
    <property type="protein sequence ID" value="UZD55108.1"/>
    <property type="molecule type" value="Genomic_DNA"/>
</dbReference>
<gene>
    <name evidence="8" type="ORF">OMP39_00475</name>
</gene>
<dbReference type="GO" id="GO:0008237">
    <property type="term" value="F:metallopeptidase activity"/>
    <property type="evidence" value="ECO:0007669"/>
    <property type="project" value="UniProtKB-KW"/>
</dbReference>
<name>A0ABY6MSW4_9BURK</name>
<keyword evidence="5" id="KW-0862">Zinc</keyword>
<sequence>MPQQLPALGDSVSGEFSVGTERQLGDRIVAEIRRDPAYFADPLLDDYVDALWQQLMAAARARGEVSAELHDRFAWQAFLLRERSVNAFALPGGYVGVHLGLIALTATRDELASVLAHELSHVTQRHIARSLVQSKQQSLVALASMIVGVLAASRSPQAANAMIAGGQAVALQAQLNFSRDMEREADRIGFLVLEEAGFSAAGMSSMFEKLQQSSRVNDSGAFPYLRTHPLTSERIGEARARQGMGPARSPGVSLEHALMQARARVLMDPRPDTWRAWLRQTDDAGGARPARALALATRAQAAAQLRDWAAADAALAQLEPLVQDDARARRAAAMLRAESWLLRGDAARADEALAAWRGDGSRGMELLSARIGLAAQGPEAPARLQRTAEDLQGWVSLRATDLQAWELLGQAWEKLGQPLRAVRAQAEARYLVGDVQGAIDRLRAAQSLARTGAKSDFIEASVIDARLRLWEEEWRRRLREEAGR</sequence>
<feature type="domain" description="Peptidase M48" evidence="7">
    <location>
        <begin position="66"/>
        <end position="241"/>
    </location>
</feature>
<evidence type="ECO:0000259" key="7">
    <source>
        <dbReference type="Pfam" id="PF01435"/>
    </source>
</evidence>
<evidence type="ECO:0000256" key="5">
    <source>
        <dbReference type="ARBA" id="ARBA00022833"/>
    </source>
</evidence>
<dbReference type="Pfam" id="PF01435">
    <property type="entry name" value="Peptidase_M48"/>
    <property type="match status" value="1"/>
</dbReference>